<dbReference type="AlphaFoldDB" id="A0A6M0RI36"/>
<proteinExistence type="predicted"/>
<dbReference type="RefSeq" id="WP_006513228.1">
    <property type="nucleotide sequence ID" value="NZ_QXHD01000004.1"/>
</dbReference>
<reference evidence="2 3" key="1">
    <citation type="journal article" date="2020" name="Microb. Ecol.">
        <title>Ecogenomics of the Marine Benthic Filamentous Cyanobacterium Adonisia.</title>
        <authorList>
            <person name="Walter J.M."/>
            <person name="Coutinho F.H."/>
            <person name="Leomil L."/>
            <person name="Hargreaves P.I."/>
            <person name="Campeao M.E."/>
            <person name="Vieira V.V."/>
            <person name="Silva B.S."/>
            <person name="Fistarol G.O."/>
            <person name="Salomon P.S."/>
            <person name="Sawabe T."/>
            <person name="Mino S."/>
            <person name="Hosokawa M."/>
            <person name="Miyashita H."/>
            <person name="Maruyama F."/>
            <person name="van Verk M.C."/>
            <person name="Dutilh B.E."/>
            <person name="Thompson C.C."/>
            <person name="Thompson F.L."/>
        </authorList>
    </citation>
    <scope>NUCLEOTIDE SEQUENCE [LARGE SCALE GENOMIC DNA]</scope>
    <source>
        <strain evidence="2 3">CCMR0081</strain>
    </source>
</reference>
<feature type="compositionally biased region" description="Polar residues" evidence="1">
    <location>
        <begin position="1"/>
        <end position="21"/>
    </location>
</feature>
<accession>A0A6M0RI36</accession>
<dbReference type="Proteomes" id="UP000481033">
    <property type="component" value="Unassembled WGS sequence"/>
</dbReference>
<name>A0A6M0RI36_9CYAN</name>
<evidence type="ECO:0000256" key="1">
    <source>
        <dbReference type="SAM" id="MobiDB-lite"/>
    </source>
</evidence>
<sequence length="126" mass="14272">MTAQSSPSNLTQSGSAPSNSTDRTRLHIDLRDPSLMSKLKDQASHSDQTLKALVNDVLERFLAQPTVFSDDFINNLDRMFSMFESLPMDQIYQLAETSHRSPDQMLLHLLIKGLTVYSSLEELERD</sequence>
<evidence type="ECO:0000313" key="2">
    <source>
        <dbReference type="EMBL" id="NEZ55835.1"/>
    </source>
</evidence>
<gene>
    <name evidence="2" type="ORF">DXZ20_09145</name>
</gene>
<organism evidence="2 3">
    <name type="scientific">Adonisia turfae CCMR0081</name>
    <dbReference type="NCBI Taxonomy" id="2292702"/>
    <lineage>
        <taxon>Bacteria</taxon>
        <taxon>Bacillati</taxon>
        <taxon>Cyanobacteriota</taxon>
        <taxon>Adonisia</taxon>
        <taxon>Adonisia turfae</taxon>
    </lineage>
</organism>
<feature type="region of interest" description="Disordered" evidence="1">
    <location>
        <begin position="1"/>
        <end position="27"/>
    </location>
</feature>
<keyword evidence="3" id="KW-1185">Reference proteome</keyword>
<protein>
    <submittedName>
        <fullName evidence="2">Uncharacterized protein</fullName>
    </submittedName>
</protein>
<comment type="caution">
    <text evidence="2">The sequence shown here is derived from an EMBL/GenBank/DDBJ whole genome shotgun (WGS) entry which is preliminary data.</text>
</comment>
<dbReference type="EMBL" id="QXHD01000004">
    <property type="protein sequence ID" value="NEZ55835.1"/>
    <property type="molecule type" value="Genomic_DNA"/>
</dbReference>
<evidence type="ECO:0000313" key="3">
    <source>
        <dbReference type="Proteomes" id="UP000481033"/>
    </source>
</evidence>